<dbReference type="EMBL" id="CAKXAJ010022104">
    <property type="protein sequence ID" value="CAH2226850.1"/>
    <property type="molecule type" value="Genomic_DNA"/>
</dbReference>
<feature type="non-terminal residue" evidence="3">
    <location>
        <position position="1"/>
    </location>
</feature>
<evidence type="ECO:0000313" key="3">
    <source>
        <dbReference type="EMBL" id="CAH2226850.1"/>
    </source>
</evidence>
<feature type="domain" description="Transposable element P transposase-like GTP-binding insertion" evidence="2">
    <location>
        <begin position="246"/>
        <end position="360"/>
    </location>
</feature>
<feature type="domain" description="Transposable element P transposase-like RNase H" evidence="1">
    <location>
        <begin position="156"/>
        <end position="220"/>
    </location>
</feature>
<keyword evidence="4" id="KW-1185">Reference proteome</keyword>
<gene>
    <name evidence="3" type="primary">jg23427</name>
    <name evidence="3" type="ORF">PAEG_LOCUS7509</name>
</gene>
<dbReference type="Pfam" id="PF21787">
    <property type="entry name" value="TNP-like_RNaseH_N"/>
    <property type="match status" value="1"/>
</dbReference>
<dbReference type="OrthoDB" id="7362285at2759"/>
<evidence type="ECO:0000313" key="4">
    <source>
        <dbReference type="Proteomes" id="UP000838756"/>
    </source>
</evidence>
<dbReference type="InterPro" id="IPR048365">
    <property type="entry name" value="TNP-like_RNaseH_N"/>
</dbReference>
<proteinExistence type="predicted"/>
<sequence>MAVTYVSTMQADECAISTMHSSGRKKTLQPIDSGACVSGGMTSVPPVMKANDIAITDKKRTEKERTMADIVGGSATERDSDGEWMMVMESSVRRKKTLPVALMRNRFISETGRASGDLKFKAAPINKVPLYISNVCKSTSESDIVEYILNKTNELVVLEKISCRWVQILGCFLSKNACKSEPLHKLIVECIILMENSEINVDAVVMDGASWNRGVWKIFGVDENNISCEHPYDSSRRLWMISDFHHLVKCFRTSTLDDKLHEFKTPFGTVKKRHWEALLEEENYRQPNLKIAYKLKPAHLKPKGFQAMNVPLATEVFGHEVSVAMAHYQSTCDELKDSTPTQNFIDLVFNLIQAMSSRIPRDALYVKDDCRQRQAIFKFLKFLEDWEKLEKKIPVSRSTLLGLKVTLRATIEILEMLKIECNFKYLMTATLSQDPLERFFSVMRQSCGGKDLLRSLIEAKHVLTTSDTQGKDSWLENIDEMLQSPQSLDESSSIDVDHDYNQAVTSDAVQSYI</sequence>
<name>A0A8S4QWU1_9NEOP</name>
<evidence type="ECO:0000259" key="2">
    <source>
        <dbReference type="Pfam" id="PF21788"/>
    </source>
</evidence>
<comment type="caution">
    <text evidence="3">The sequence shown here is derived from an EMBL/GenBank/DDBJ whole genome shotgun (WGS) entry which is preliminary data.</text>
</comment>
<evidence type="ECO:0000259" key="1">
    <source>
        <dbReference type="Pfam" id="PF21787"/>
    </source>
</evidence>
<protein>
    <submittedName>
        <fullName evidence="3">Jg23427 protein</fullName>
    </submittedName>
</protein>
<dbReference type="Proteomes" id="UP000838756">
    <property type="component" value="Unassembled WGS sequence"/>
</dbReference>
<feature type="non-terminal residue" evidence="3">
    <location>
        <position position="513"/>
    </location>
</feature>
<accession>A0A8S4QWU1</accession>
<organism evidence="3 4">
    <name type="scientific">Pararge aegeria aegeria</name>
    <dbReference type="NCBI Taxonomy" id="348720"/>
    <lineage>
        <taxon>Eukaryota</taxon>
        <taxon>Metazoa</taxon>
        <taxon>Ecdysozoa</taxon>
        <taxon>Arthropoda</taxon>
        <taxon>Hexapoda</taxon>
        <taxon>Insecta</taxon>
        <taxon>Pterygota</taxon>
        <taxon>Neoptera</taxon>
        <taxon>Endopterygota</taxon>
        <taxon>Lepidoptera</taxon>
        <taxon>Glossata</taxon>
        <taxon>Ditrysia</taxon>
        <taxon>Papilionoidea</taxon>
        <taxon>Nymphalidae</taxon>
        <taxon>Satyrinae</taxon>
        <taxon>Satyrini</taxon>
        <taxon>Parargina</taxon>
        <taxon>Pararge</taxon>
    </lineage>
</organism>
<dbReference type="Pfam" id="PF21788">
    <property type="entry name" value="TNP-like_GBD"/>
    <property type="match status" value="1"/>
</dbReference>
<reference evidence="3" key="1">
    <citation type="submission" date="2022-03" db="EMBL/GenBank/DDBJ databases">
        <authorList>
            <person name="Lindestad O."/>
        </authorList>
    </citation>
    <scope>NUCLEOTIDE SEQUENCE</scope>
</reference>
<dbReference type="AlphaFoldDB" id="A0A8S4QWU1"/>
<dbReference type="InterPro" id="IPR048366">
    <property type="entry name" value="TNP-like_GBD"/>
</dbReference>